<reference evidence="7" key="1">
    <citation type="submission" date="2022-11" db="UniProtKB">
        <authorList>
            <consortium name="WormBaseParasite"/>
        </authorList>
    </citation>
    <scope>IDENTIFICATION</scope>
</reference>
<protein>
    <submittedName>
        <fullName evidence="7">Uncharacterized protein</fullName>
    </submittedName>
</protein>
<evidence type="ECO:0000256" key="2">
    <source>
        <dbReference type="ARBA" id="ARBA00022574"/>
    </source>
</evidence>
<feature type="repeat" description="WD" evidence="5">
    <location>
        <begin position="69"/>
        <end position="110"/>
    </location>
</feature>
<evidence type="ECO:0000256" key="3">
    <source>
        <dbReference type="ARBA" id="ARBA00022737"/>
    </source>
</evidence>
<dbReference type="InterPro" id="IPR036322">
    <property type="entry name" value="WD40_repeat_dom_sf"/>
</dbReference>
<keyword evidence="3" id="KW-0677">Repeat</keyword>
<evidence type="ECO:0000256" key="5">
    <source>
        <dbReference type="PROSITE-ProRule" id="PRU00221"/>
    </source>
</evidence>
<proteinExistence type="predicted"/>
<keyword evidence="2 5" id="KW-0853">WD repeat</keyword>
<evidence type="ECO:0000313" key="7">
    <source>
        <dbReference type="WBParaSite" id="PDA_v2.g15709.t1"/>
    </source>
</evidence>
<dbReference type="InterPro" id="IPR001680">
    <property type="entry name" value="WD40_rpt"/>
</dbReference>
<dbReference type="PROSITE" id="PS50294">
    <property type="entry name" value="WD_REPEATS_REGION"/>
    <property type="match status" value="1"/>
</dbReference>
<keyword evidence="6" id="KW-1185">Reference proteome</keyword>
<dbReference type="PANTHER" id="PTHR19924">
    <property type="entry name" value="UTP15 U3 SMALL NUCLEOLAR RNA-ASSOCIATED PROTEIN 15 FAMILY MEMBER"/>
    <property type="match status" value="1"/>
</dbReference>
<evidence type="ECO:0000256" key="1">
    <source>
        <dbReference type="ARBA" id="ARBA00004604"/>
    </source>
</evidence>
<dbReference type="PROSITE" id="PS50082">
    <property type="entry name" value="WD_REPEATS_2"/>
    <property type="match status" value="2"/>
</dbReference>
<dbReference type="SMART" id="SM00320">
    <property type="entry name" value="WD40"/>
    <property type="match status" value="3"/>
</dbReference>
<dbReference type="PANTHER" id="PTHR19924:SF26">
    <property type="entry name" value="U3 SMALL NUCLEOLAR RNA-ASSOCIATED PROTEIN 15 HOMOLOG"/>
    <property type="match status" value="1"/>
</dbReference>
<dbReference type="AlphaFoldDB" id="A0A914PC24"/>
<comment type="subcellular location">
    <subcellularLocation>
        <location evidence="1">Nucleus</location>
        <location evidence="1">Nucleolus</location>
    </subcellularLocation>
</comment>
<sequence length="232" mass="25728">MPGVKPMKPKAETQVGNRLTDDFVYWERMQELSLRVFDTVQCEAISMFTRFKSLVHGAAFRKNGGVLGVGTHEVPVNAVAFAKDAYSILTMANDGSMAFYDLTDPRTQGSLWQIEKAHDDSIGTGQFMELNDNYFITEKIIVSSNDKFLISAGGLVVKIWDLSCGGRFVHALAHHHKTVTSVAFATNGTRLITGGLDRWVNIFSLDSGDYRLIYSTKVANSVLSLAISRFYD</sequence>
<dbReference type="InterPro" id="IPR015943">
    <property type="entry name" value="WD40/YVTN_repeat-like_dom_sf"/>
</dbReference>
<dbReference type="Gene3D" id="2.130.10.10">
    <property type="entry name" value="YVTN repeat-like/Quinoprotein amine dehydrogenase"/>
    <property type="match status" value="1"/>
</dbReference>
<dbReference type="GO" id="GO:0045943">
    <property type="term" value="P:positive regulation of transcription by RNA polymerase I"/>
    <property type="evidence" value="ECO:0007669"/>
    <property type="project" value="TreeGrafter"/>
</dbReference>
<feature type="repeat" description="WD" evidence="5">
    <location>
        <begin position="172"/>
        <end position="213"/>
    </location>
</feature>
<organism evidence="6 7">
    <name type="scientific">Panagrolaimus davidi</name>
    <dbReference type="NCBI Taxonomy" id="227884"/>
    <lineage>
        <taxon>Eukaryota</taxon>
        <taxon>Metazoa</taxon>
        <taxon>Ecdysozoa</taxon>
        <taxon>Nematoda</taxon>
        <taxon>Chromadorea</taxon>
        <taxon>Rhabditida</taxon>
        <taxon>Tylenchina</taxon>
        <taxon>Panagrolaimomorpha</taxon>
        <taxon>Panagrolaimoidea</taxon>
        <taxon>Panagrolaimidae</taxon>
        <taxon>Panagrolaimus</taxon>
    </lineage>
</organism>
<name>A0A914PC24_9BILA</name>
<dbReference type="SUPFAM" id="SSF50978">
    <property type="entry name" value="WD40 repeat-like"/>
    <property type="match status" value="1"/>
</dbReference>
<keyword evidence="4" id="KW-0539">Nucleus</keyword>
<evidence type="ECO:0000256" key="4">
    <source>
        <dbReference type="ARBA" id="ARBA00023242"/>
    </source>
</evidence>
<dbReference type="GO" id="GO:0006364">
    <property type="term" value="P:rRNA processing"/>
    <property type="evidence" value="ECO:0007669"/>
    <property type="project" value="TreeGrafter"/>
</dbReference>
<evidence type="ECO:0000313" key="6">
    <source>
        <dbReference type="Proteomes" id="UP000887578"/>
    </source>
</evidence>
<dbReference type="GO" id="GO:0005730">
    <property type="term" value="C:nucleolus"/>
    <property type="evidence" value="ECO:0007669"/>
    <property type="project" value="UniProtKB-SubCell"/>
</dbReference>
<accession>A0A914PC24</accession>
<dbReference type="Pfam" id="PF00400">
    <property type="entry name" value="WD40"/>
    <property type="match status" value="1"/>
</dbReference>
<dbReference type="Proteomes" id="UP000887578">
    <property type="component" value="Unplaced"/>
</dbReference>
<dbReference type="WBParaSite" id="PDA_v2.g15709.t1">
    <property type="protein sequence ID" value="PDA_v2.g15709.t1"/>
    <property type="gene ID" value="PDA_v2.g15709"/>
</dbReference>